<dbReference type="AlphaFoldDB" id="A0A554JA50"/>
<dbReference type="EMBL" id="VMFD01000058">
    <property type="protein sequence ID" value="TSC65212.1"/>
    <property type="molecule type" value="Genomic_DNA"/>
</dbReference>
<evidence type="ECO:0000313" key="2">
    <source>
        <dbReference type="Proteomes" id="UP000316253"/>
    </source>
</evidence>
<reference evidence="1 2" key="1">
    <citation type="submission" date="2017-08" db="EMBL/GenBank/DDBJ databases">
        <title>Mechanisms for carbon and nitrogen cycling indicate functional differentiation within the Candidate Phyla Radiation.</title>
        <authorList>
            <person name="Danczak R.E."/>
            <person name="Johnston M.D."/>
            <person name="Kenah C."/>
            <person name="Slattery M."/>
            <person name="Wrighton K.C."/>
            <person name="Wilkins M.J."/>
        </authorList>
    </citation>
    <scope>NUCLEOTIDE SEQUENCE [LARGE SCALE GENOMIC DNA]</scope>
    <source>
        <strain evidence="1">Gr01-1014_85</strain>
    </source>
</reference>
<gene>
    <name evidence="1" type="ORF">CEO22_565</name>
</gene>
<dbReference type="Proteomes" id="UP000316253">
    <property type="component" value="Unassembled WGS sequence"/>
</dbReference>
<proteinExistence type="predicted"/>
<organism evidence="1 2">
    <name type="scientific">Candidatus Berkelbacteria bacterium Gr01-1014_85</name>
    <dbReference type="NCBI Taxonomy" id="2017150"/>
    <lineage>
        <taxon>Bacteria</taxon>
        <taxon>Candidatus Berkelbacteria</taxon>
    </lineage>
</organism>
<accession>A0A554JA50</accession>
<name>A0A554JA50_9BACT</name>
<evidence type="ECO:0000313" key="1">
    <source>
        <dbReference type="EMBL" id="TSC65212.1"/>
    </source>
</evidence>
<comment type="caution">
    <text evidence="1">The sequence shown here is derived from an EMBL/GenBank/DDBJ whole genome shotgun (WGS) entry which is preliminary data.</text>
</comment>
<sequence>MFRRRAIIVISALIALIALSALAIGWFWSPSRVACRLPLSTASLAGWLWQQPKAWRWLNSGSESIRQAKLGWRNYPEIQLRSIDQAQAEDLTLLPSEQKLITPTRPGITLIATSYNGLAGPTVRYRFYTALEQPLLELIAPSQTPGLNCLIENLQTTLESKQ</sequence>
<protein>
    <submittedName>
        <fullName evidence="1">Uncharacterized protein</fullName>
    </submittedName>
</protein>